<feature type="domain" description="CHAD" evidence="1">
    <location>
        <begin position="9"/>
        <end position="294"/>
    </location>
</feature>
<protein>
    <submittedName>
        <fullName evidence="2">CHAD domain-containing protein</fullName>
    </submittedName>
</protein>
<evidence type="ECO:0000313" key="3">
    <source>
        <dbReference type="Proteomes" id="UP000318141"/>
    </source>
</evidence>
<gene>
    <name evidence="2" type="ORF">L602_002600000740</name>
</gene>
<evidence type="ECO:0000259" key="1">
    <source>
        <dbReference type="PROSITE" id="PS51708"/>
    </source>
</evidence>
<accession>A0A562BJP1</accession>
<dbReference type="Proteomes" id="UP000318141">
    <property type="component" value="Unassembled WGS sequence"/>
</dbReference>
<dbReference type="Pfam" id="PF05235">
    <property type="entry name" value="CHAD"/>
    <property type="match status" value="1"/>
</dbReference>
<dbReference type="InterPro" id="IPR007899">
    <property type="entry name" value="CHAD_dom"/>
</dbReference>
<dbReference type="EMBL" id="VLJN01000019">
    <property type="protein sequence ID" value="TWG85311.1"/>
    <property type="molecule type" value="Genomic_DNA"/>
</dbReference>
<evidence type="ECO:0000313" key="2">
    <source>
        <dbReference type="EMBL" id="TWG85311.1"/>
    </source>
</evidence>
<name>A0A562BJP1_9BURK</name>
<reference evidence="2 3" key="1">
    <citation type="submission" date="2019-07" db="EMBL/GenBank/DDBJ databases">
        <title>Genome sequencing of lignin-degrading bacterial isolates.</title>
        <authorList>
            <person name="Gladden J."/>
        </authorList>
    </citation>
    <scope>NUCLEOTIDE SEQUENCE [LARGE SCALE GENOMIC DNA]</scope>
    <source>
        <strain evidence="2 3">J11</strain>
    </source>
</reference>
<organism evidence="2 3">
    <name type="scientific">Cupriavidus gilardii J11</name>
    <dbReference type="NCBI Taxonomy" id="936133"/>
    <lineage>
        <taxon>Bacteria</taxon>
        <taxon>Pseudomonadati</taxon>
        <taxon>Pseudomonadota</taxon>
        <taxon>Betaproteobacteria</taxon>
        <taxon>Burkholderiales</taxon>
        <taxon>Burkholderiaceae</taxon>
        <taxon>Cupriavidus</taxon>
    </lineage>
</organism>
<dbReference type="InterPro" id="IPR038186">
    <property type="entry name" value="CHAD_dom_sf"/>
</dbReference>
<dbReference type="PANTHER" id="PTHR39339:SF1">
    <property type="entry name" value="CHAD DOMAIN-CONTAINING PROTEIN"/>
    <property type="match status" value="1"/>
</dbReference>
<dbReference type="SMART" id="SM00880">
    <property type="entry name" value="CHAD"/>
    <property type="match status" value="1"/>
</dbReference>
<proteinExistence type="predicted"/>
<dbReference type="PANTHER" id="PTHR39339">
    <property type="entry name" value="SLR1444 PROTEIN"/>
    <property type="match status" value="1"/>
</dbReference>
<sequence length="294" mass="32900">MAPPHLKRRMGALDAFVALAAADLDRLAATLRALERRDHPEDLHRLRIGLRRLRALRWMFAPVLPGAVSARWRQMLADMMAATGPARDWDVLIDGTLQPALVRHPRSPVLRALLDEAMMRRDTARTIMLAELTPYRERTLPLLRRELAILQRHCNMPDAIPVARSPLKKFARKRVRRARRLWLARKREVAAATSQASEATEPGMPPEFAALANPSLHAQRIAAKRLRYAIEALAPVLPRRYRGRLLRKVARQQQGLGAALDAAVARRLIATLLASAVDKAEPARSADGMASPAY</sequence>
<dbReference type="OrthoDB" id="8925343at2"/>
<keyword evidence="3" id="KW-1185">Reference proteome</keyword>
<comment type="caution">
    <text evidence="2">The sequence shown here is derived from an EMBL/GenBank/DDBJ whole genome shotgun (WGS) entry which is preliminary data.</text>
</comment>
<dbReference type="PROSITE" id="PS51708">
    <property type="entry name" value="CHAD"/>
    <property type="match status" value="1"/>
</dbReference>
<dbReference type="AlphaFoldDB" id="A0A562BJP1"/>
<dbReference type="Gene3D" id="1.40.20.10">
    <property type="entry name" value="CHAD domain"/>
    <property type="match status" value="1"/>
</dbReference>